<dbReference type="Proteomes" id="UP001182556">
    <property type="component" value="Unassembled WGS sequence"/>
</dbReference>
<evidence type="ECO:0000313" key="1">
    <source>
        <dbReference type="EMBL" id="KAK1920648.1"/>
    </source>
</evidence>
<dbReference type="EMBL" id="JAODAN010000013">
    <property type="protein sequence ID" value="KAK1920713.1"/>
    <property type="molecule type" value="Genomic_DNA"/>
</dbReference>
<evidence type="ECO:0000313" key="3">
    <source>
        <dbReference type="EMBL" id="KAK1920713.1"/>
    </source>
</evidence>
<organism evidence="2 4">
    <name type="scientific">Papiliotrema laurentii</name>
    <name type="common">Cryptococcus laurentii</name>
    <dbReference type="NCBI Taxonomy" id="5418"/>
    <lineage>
        <taxon>Eukaryota</taxon>
        <taxon>Fungi</taxon>
        <taxon>Dikarya</taxon>
        <taxon>Basidiomycota</taxon>
        <taxon>Agaricomycotina</taxon>
        <taxon>Tremellomycetes</taxon>
        <taxon>Tremellales</taxon>
        <taxon>Rhynchogastremaceae</taxon>
        <taxon>Papiliotrema</taxon>
    </lineage>
</organism>
<gene>
    <name evidence="3" type="ORF">DB88DRAFT_475639</name>
    <name evidence="2" type="ORF">DB88DRAFT_475724</name>
    <name evidence="1" type="ORF">DB88DRAFT_520275</name>
</gene>
<comment type="caution">
    <text evidence="2">The sequence shown here is derived from an EMBL/GenBank/DDBJ whole genome shotgun (WGS) entry which is preliminary data.</text>
</comment>
<dbReference type="EMBL" id="JAODAN010000014">
    <property type="protein sequence ID" value="KAK1920648.1"/>
    <property type="molecule type" value="Genomic_DNA"/>
</dbReference>
<evidence type="ECO:0000313" key="4">
    <source>
        <dbReference type="Proteomes" id="UP001182556"/>
    </source>
</evidence>
<dbReference type="AlphaFoldDB" id="A0AAD9FMY3"/>
<protein>
    <submittedName>
        <fullName evidence="2">Uncharacterized protein</fullName>
    </submittedName>
</protein>
<keyword evidence="4" id="KW-1185">Reference proteome</keyword>
<sequence length="363" mass="40079">MGYDAANGHRTRQYAVWLNASVRADNHHRTGWAYPCCRQACVVTFAGQRTNMTEEFSRYSMRAHVIAEIHAVHEKGVFLLESRPVLSDAFGRRLFLIAELGSSLHPQHGLLIIITTGIWSSNPLVPISSQVLCAEPPPTTLRKGFFETTSRRTWWCREPREFRRQHSESGLGAGLPIRLAGAVLVRIHRSRTGGRDWGSITAMASPLSRMSSASNVTSSTRLTMHLWSGQITQSVQITSQQCDRGQHHHAVSVGGFPLFTPSMAPNLGDQARAGSCLALPSHRKKEADWASHMSCRPCAASFGAKYQAATFVRVVWVPNDRLQTGAACRSFSARGCPHLSNSPSIEWVKLNAKEQLNRGAICL</sequence>
<reference evidence="2" key="1">
    <citation type="submission" date="2023-02" db="EMBL/GenBank/DDBJ databases">
        <title>Identification and recombinant expression of a fungal hydrolase from Papiliotrema laurentii that hydrolyzes apple cutin and clears colloidal polyester polyurethane.</title>
        <authorList>
            <consortium name="DOE Joint Genome Institute"/>
            <person name="Roman V.A."/>
            <person name="Bojanowski C."/>
            <person name="Crable B.R."/>
            <person name="Wagner D.N."/>
            <person name="Hung C.S."/>
            <person name="Nadeau L.J."/>
            <person name="Schratz L."/>
            <person name="Haridas S."/>
            <person name="Pangilinan J."/>
            <person name="Lipzen A."/>
            <person name="Na H."/>
            <person name="Yan M."/>
            <person name="Ng V."/>
            <person name="Grigoriev I.V."/>
            <person name="Spatafora J.W."/>
            <person name="Barlow D."/>
            <person name="Biffinger J."/>
            <person name="Kelley-Loughnane N."/>
            <person name="Varaljay V.A."/>
            <person name="Crookes-Goodson W.J."/>
        </authorList>
    </citation>
    <scope>NUCLEOTIDE SEQUENCE</scope>
    <source>
        <strain evidence="2">5307AH</strain>
    </source>
</reference>
<name>A0AAD9FMY3_PAPLA</name>
<dbReference type="EMBL" id="JAODAN010000014">
    <property type="protein sequence ID" value="KAK1920683.1"/>
    <property type="molecule type" value="Genomic_DNA"/>
</dbReference>
<proteinExistence type="predicted"/>
<accession>A0AAD9FMY3</accession>
<evidence type="ECO:0000313" key="2">
    <source>
        <dbReference type="EMBL" id="KAK1920683.1"/>
    </source>
</evidence>